<sequence>DLILRSHAIENGERNLYQEGPITTMLSTEDLIHRYYPDLGTLEANTLMFCGTLAVIGGVRPMEAFEVELEDPVSGRKISHQYAIQTLPNEG</sequence>
<dbReference type="AlphaFoldDB" id="A0A383AB86"/>
<name>A0A383AB86_9ZZZZ</name>
<accession>A0A383AB86</accession>
<dbReference type="EMBL" id="UINC01190770">
    <property type="protein sequence ID" value="SVE05087.1"/>
    <property type="molecule type" value="Genomic_DNA"/>
</dbReference>
<feature type="non-terminal residue" evidence="1">
    <location>
        <position position="1"/>
    </location>
</feature>
<proteinExistence type="predicted"/>
<organism evidence="1">
    <name type="scientific">marine metagenome</name>
    <dbReference type="NCBI Taxonomy" id="408172"/>
    <lineage>
        <taxon>unclassified sequences</taxon>
        <taxon>metagenomes</taxon>
        <taxon>ecological metagenomes</taxon>
    </lineage>
</organism>
<evidence type="ECO:0008006" key="2">
    <source>
        <dbReference type="Google" id="ProtNLM"/>
    </source>
</evidence>
<dbReference type="Pfam" id="PF11010">
    <property type="entry name" value="DUF2848"/>
    <property type="match status" value="1"/>
</dbReference>
<reference evidence="1" key="1">
    <citation type="submission" date="2018-05" db="EMBL/GenBank/DDBJ databases">
        <authorList>
            <person name="Lanie J.A."/>
            <person name="Ng W.-L."/>
            <person name="Kazmierczak K.M."/>
            <person name="Andrzejewski T.M."/>
            <person name="Davidsen T.M."/>
            <person name="Wayne K.J."/>
            <person name="Tettelin H."/>
            <person name="Glass J.I."/>
            <person name="Rusch D."/>
            <person name="Podicherti R."/>
            <person name="Tsui H.-C.T."/>
            <person name="Winkler M.E."/>
        </authorList>
    </citation>
    <scope>NUCLEOTIDE SEQUENCE</scope>
</reference>
<evidence type="ECO:0000313" key="1">
    <source>
        <dbReference type="EMBL" id="SVE05087.1"/>
    </source>
</evidence>
<gene>
    <name evidence="1" type="ORF">METZ01_LOCUS457941</name>
</gene>
<dbReference type="InterPro" id="IPR021269">
    <property type="entry name" value="DUF2848"/>
</dbReference>
<protein>
    <recommendedName>
        <fullName evidence="2">DUF2848 domain-containing protein</fullName>
    </recommendedName>
</protein>